<comment type="caution">
    <text evidence="3">The sequence shown here is derived from an EMBL/GenBank/DDBJ whole genome shotgun (WGS) entry which is preliminary data.</text>
</comment>
<organism evidence="3">
    <name type="scientific">Salvia splendens</name>
    <name type="common">Scarlet sage</name>
    <dbReference type="NCBI Taxonomy" id="180675"/>
    <lineage>
        <taxon>Eukaryota</taxon>
        <taxon>Viridiplantae</taxon>
        <taxon>Streptophyta</taxon>
        <taxon>Embryophyta</taxon>
        <taxon>Tracheophyta</taxon>
        <taxon>Spermatophyta</taxon>
        <taxon>Magnoliopsida</taxon>
        <taxon>eudicotyledons</taxon>
        <taxon>Gunneridae</taxon>
        <taxon>Pentapetalae</taxon>
        <taxon>asterids</taxon>
        <taxon>lamiids</taxon>
        <taxon>Lamiales</taxon>
        <taxon>Lamiaceae</taxon>
        <taxon>Nepetoideae</taxon>
        <taxon>Mentheae</taxon>
        <taxon>Salviinae</taxon>
        <taxon>Salvia</taxon>
        <taxon>Salvia subgen. Calosphace</taxon>
        <taxon>core Calosphace</taxon>
    </lineage>
</organism>
<reference evidence="3" key="2">
    <citation type="submission" date="2020-08" db="EMBL/GenBank/DDBJ databases">
        <title>Plant Genome Project.</title>
        <authorList>
            <person name="Zhang R.-G."/>
        </authorList>
    </citation>
    <scope>NUCLEOTIDE SEQUENCE</scope>
    <source>
        <strain evidence="3">Huo1</strain>
        <tissue evidence="3">Leaf</tissue>
    </source>
</reference>
<dbReference type="Gene3D" id="3.40.50.720">
    <property type="entry name" value="NAD(P)-binding Rossmann-like Domain"/>
    <property type="match status" value="1"/>
</dbReference>
<keyword evidence="4" id="KW-1185">Reference proteome</keyword>
<evidence type="ECO:0000313" key="4">
    <source>
        <dbReference type="Proteomes" id="UP000298416"/>
    </source>
</evidence>
<comment type="similarity">
    <text evidence="1">Belongs to the short-chain dehydrogenases/reductases (SDR) family.</text>
</comment>
<dbReference type="Proteomes" id="UP000298416">
    <property type="component" value="Unassembled WGS sequence"/>
</dbReference>
<reference evidence="3" key="1">
    <citation type="submission" date="2018-01" db="EMBL/GenBank/DDBJ databases">
        <authorList>
            <person name="Mao J.F."/>
        </authorList>
    </citation>
    <scope>NUCLEOTIDE SEQUENCE</scope>
    <source>
        <strain evidence="3">Huo1</strain>
        <tissue evidence="3">Leaf</tissue>
    </source>
</reference>
<dbReference type="InterPro" id="IPR002347">
    <property type="entry name" value="SDR_fam"/>
</dbReference>
<accession>A0A8X8Z0R3</accession>
<evidence type="ECO:0000256" key="1">
    <source>
        <dbReference type="ARBA" id="ARBA00006484"/>
    </source>
</evidence>
<dbReference type="PRINTS" id="PR00081">
    <property type="entry name" value="GDHRDH"/>
</dbReference>
<dbReference type="AlphaFoldDB" id="A0A8X8Z0R3"/>
<dbReference type="EMBL" id="PNBA02000021">
    <property type="protein sequence ID" value="KAG6387104.1"/>
    <property type="molecule type" value="Genomic_DNA"/>
</dbReference>
<proteinExistence type="inferred from homology"/>
<dbReference type="SUPFAM" id="SSF51735">
    <property type="entry name" value="NAD(P)-binding Rossmann-fold domains"/>
    <property type="match status" value="1"/>
</dbReference>
<evidence type="ECO:0008006" key="5">
    <source>
        <dbReference type="Google" id="ProtNLM"/>
    </source>
</evidence>
<name>A0A8X8Z0R3_SALSN</name>
<gene>
    <name evidence="3" type="ORF">SASPL_152287</name>
</gene>
<dbReference type="PANTHER" id="PTHR24320">
    <property type="entry name" value="RETINOL DEHYDROGENASE"/>
    <property type="match status" value="1"/>
</dbReference>
<dbReference type="GO" id="GO:0016491">
    <property type="term" value="F:oxidoreductase activity"/>
    <property type="evidence" value="ECO:0007669"/>
    <property type="project" value="UniProtKB-KW"/>
</dbReference>
<dbReference type="Pfam" id="PF00106">
    <property type="entry name" value="adh_short"/>
    <property type="match status" value="1"/>
</dbReference>
<dbReference type="InterPro" id="IPR036291">
    <property type="entry name" value="NAD(P)-bd_dom_sf"/>
</dbReference>
<dbReference type="PANTHER" id="PTHR24320:SF227">
    <property type="entry name" value="RETINOL DEHYDROGENASE 11"/>
    <property type="match status" value="1"/>
</dbReference>
<sequence>MEVVKNVVEIISFMCNSEFWRMAVLWTLSLISSYMSRFYQTLFSQESRCYPRCSLKDSTFASPLVDRPICIITGATSGLGAAAAHALAKEGFYVVLVDFTFVLTLAVGRSSEFLSKAVSEIKSRNPDACLKAFKVNLSSFESILEFKHSLEQWLHDSNMHPSVQLLINNAGIFATSRRVTSEGYDQMLATNYIGAFCLTKVLFPLLENSLVPSRVVNVSSFTHRNVRCRHADTETISGKFFMKSEDYPYASIYEYSKLCILLFSYELHRKVGLTKKSQHLSIVAADPGAVKTNIMREIPSSVSTMAFAAMKLLGVLQSSETGVSAIVDAALATPEVSGVYFFGGKGRSLNSSALSYDAGLAKDVWDASCSLFEELQTTAR</sequence>
<protein>
    <recommendedName>
        <fullName evidence="5">Dehydrogenase/reductase SDR family member on chromosome X</fullName>
    </recommendedName>
</protein>
<evidence type="ECO:0000256" key="2">
    <source>
        <dbReference type="ARBA" id="ARBA00023002"/>
    </source>
</evidence>
<evidence type="ECO:0000313" key="3">
    <source>
        <dbReference type="EMBL" id="KAG6387104.1"/>
    </source>
</evidence>
<keyword evidence="2" id="KW-0560">Oxidoreductase</keyword>